<name>A0A8S4A5B0_9EUPU</name>
<dbReference type="Gene3D" id="3.20.20.80">
    <property type="entry name" value="Glycosidases"/>
    <property type="match status" value="2"/>
</dbReference>
<keyword evidence="1" id="KW-0732">Signal</keyword>
<feature type="domain" description="GH18" evidence="4">
    <location>
        <begin position="415"/>
        <end position="704"/>
    </location>
</feature>
<comment type="caution">
    <text evidence="5">The sequence shown here is derived from an EMBL/GenBank/DDBJ whole genome shotgun (WGS) entry which is preliminary data.</text>
</comment>
<gene>
    <name evidence="5" type="ORF">CUNI_LOCUS21020</name>
</gene>
<evidence type="ECO:0000256" key="3">
    <source>
        <dbReference type="SAM" id="MobiDB-lite"/>
    </source>
</evidence>
<dbReference type="InterPro" id="IPR029070">
    <property type="entry name" value="Chitinase_insertion_sf"/>
</dbReference>
<dbReference type="GO" id="GO:0008061">
    <property type="term" value="F:chitin binding"/>
    <property type="evidence" value="ECO:0007669"/>
    <property type="project" value="InterPro"/>
</dbReference>
<reference evidence="5" key="1">
    <citation type="submission" date="2021-04" db="EMBL/GenBank/DDBJ databases">
        <authorList>
            <consortium name="Molecular Ecology Group"/>
        </authorList>
    </citation>
    <scope>NUCLEOTIDE SEQUENCE</scope>
</reference>
<dbReference type="GO" id="GO:0005576">
    <property type="term" value="C:extracellular region"/>
    <property type="evidence" value="ECO:0007669"/>
    <property type="project" value="TreeGrafter"/>
</dbReference>
<evidence type="ECO:0000313" key="6">
    <source>
        <dbReference type="Proteomes" id="UP000678393"/>
    </source>
</evidence>
<organism evidence="5 6">
    <name type="scientific">Candidula unifasciata</name>
    <dbReference type="NCBI Taxonomy" id="100452"/>
    <lineage>
        <taxon>Eukaryota</taxon>
        <taxon>Metazoa</taxon>
        <taxon>Spiralia</taxon>
        <taxon>Lophotrochozoa</taxon>
        <taxon>Mollusca</taxon>
        <taxon>Gastropoda</taxon>
        <taxon>Heterobranchia</taxon>
        <taxon>Euthyneura</taxon>
        <taxon>Panpulmonata</taxon>
        <taxon>Eupulmonata</taxon>
        <taxon>Stylommatophora</taxon>
        <taxon>Helicina</taxon>
        <taxon>Helicoidea</taxon>
        <taxon>Geomitridae</taxon>
        <taxon>Candidula</taxon>
    </lineage>
</organism>
<feature type="non-terminal residue" evidence="5">
    <location>
        <position position="704"/>
    </location>
</feature>
<feature type="compositionally biased region" description="Acidic residues" evidence="3">
    <location>
        <begin position="379"/>
        <end position="388"/>
    </location>
</feature>
<protein>
    <recommendedName>
        <fullName evidence="4">GH18 domain-containing protein</fullName>
    </recommendedName>
</protein>
<dbReference type="EMBL" id="CAJHNH020008323">
    <property type="protein sequence ID" value="CAG5135462.1"/>
    <property type="molecule type" value="Genomic_DNA"/>
</dbReference>
<sequence>MTIDFSDASRIVCYFTNWSQYRSGEAKFLPANIDMIRCTHVMYAYAKPEGLNIKPTQPNDESTPRVEGLYSRLMKVRRKNPNVKVLLSVGGRKVGPKPFAPVVKSEDAMSTFAKNVISFLRKRQFDGLDMAWEYPEDSDKSKFQNLMEEIMKAFEREASRTGKERLLLSVAVPPFKSQIDDGYDVEDLSRTVDFMSIRSFDFHGDWSSGVGFNSPLYAHPDESGEETQHNVDWVARYYVSLGAPKSLLNIGIPTYARTFTLKDPDRHSVGSPFRGKGRAGPLTKEAGILAYFEVCNIMGESEVIKVASQRNYYAVQDGQWVGFEGVESVNAKACYAAQNGYGGILIWSSDLDDFEDTECKQGVDPLLKAAHEAINDPSSECEEEEDEPITTKRRGTTSTTPRPETITEAPVSDYYRTICYFTNWSQFRKGKGKFLPENINPNLCSHIIYASAKLERLDLQPVEENEDSTESKEGMYAQVIKLKEKNPNIKVLLSVGGSYLGSDPFKPVVESLEDMSLFASNVASFLRKREFDGLDMDWQYPADILTTPEDKPKFQHLMEELMKEFEREAKKTSKTRLMLTLAGAPDKENIDKSYYLANLSRIVDFITIMSFDLHGAWEDVVGFNSPLYSHPDEQDPASQLCVDWIAKYYVSLGAPKELLNIGIATYGRSFKLKDPEKHTVLSAAIGKGNAGPITEEEGIMAYFE</sequence>
<dbReference type="FunFam" id="3.20.20.80:FF:000007">
    <property type="entry name" value="Acidic mammalian chitinase"/>
    <property type="match status" value="2"/>
</dbReference>
<dbReference type="InterPro" id="IPR001223">
    <property type="entry name" value="Glyco_hydro18_cat"/>
</dbReference>
<evidence type="ECO:0000259" key="4">
    <source>
        <dbReference type="PROSITE" id="PS51910"/>
    </source>
</evidence>
<dbReference type="AlphaFoldDB" id="A0A8S4A5B0"/>
<proteinExistence type="predicted"/>
<evidence type="ECO:0000256" key="2">
    <source>
        <dbReference type="ARBA" id="ARBA00023157"/>
    </source>
</evidence>
<dbReference type="GO" id="GO:0005975">
    <property type="term" value="P:carbohydrate metabolic process"/>
    <property type="evidence" value="ECO:0007669"/>
    <property type="project" value="InterPro"/>
</dbReference>
<dbReference type="GO" id="GO:0006032">
    <property type="term" value="P:chitin catabolic process"/>
    <property type="evidence" value="ECO:0007669"/>
    <property type="project" value="TreeGrafter"/>
</dbReference>
<keyword evidence="2" id="KW-1015">Disulfide bond</keyword>
<dbReference type="SMART" id="SM00636">
    <property type="entry name" value="Glyco_18"/>
    <property type="match status" value="2"/>
</dbReference>
<dbReference type="SUPFAM" id="SSF51445">
    <property type="entry name" value="(Trans)glycosidases"/>
    <property type="match status" value="2"/>
</dbReference>
<dbReference type="InterPro" id="IPR011583">
    <property type="entry name" value="Chitinase_II/V-like_cat"/>
</dbReference>
<dbReference type="InterPro" id="IPR050314">
    <property type="entry name" value="Glycosyl_Hydrlase_18"/>
</dbReference>
<accession>A0A8S4A5B0</accession>
<dbReference type="PROSITE" id="PS51910">
    <property type="entry name" value="GH18_2"/>
    <property type="match status" value="2"/>
</dbReference>
<dbReference type="OrthoDB" id="73875at2759"/>
<feature type="region of interest" description="Disordered" evidence="3">
    <location>
        <begin position="375"/>
        <end position="405"/>
    </location>
</feature>
<evidence type="ECO:0000313" key="5">
    <source>
        <dbReference type="EMBL" id="CAG5135462.1"/>
    </source>
</evidence>
<feature type="domain" description="GH18" evidence="4">
    <location>
        <begin position="9"/>
        <end position="377"/>
    </location>
</feature>
<dbReference type="Gene3D" id="3.10.50.10">
    <property type="match status" value="2"/>
</dbReference>
<dbReference type="PANTHER" id="PTHR11177:SF317">
    <property type="entry name" value="CHITINASE 12-RELATED"/>
    <property type="match status" value="1"/>
</dbReference>
<dbReference type="SUPFAM" id="SSF54556">
    <property type="entry name" value="Chitinase insertion domain"/>
    <property type="match status" value="2"/>
</dbReference>
<dbReference type="Proteomes" id="UP000678393">
    <property type="component" value="Unassembled WGS sequence"/>
</dbReference>
<dbReference type="FunFam" id="3.10.50.10:FF:000001">
    <property type="entry name" value="Chitinase 3-like 1"/>
    <property type="match status" value="1"/>
</dbReference>
<dbReference type="InterPro" id="IPR017853">
    <property type="entry name" value="GH"/>
</dbReference>
<keyword evidence="6" id="KW-1185">Reference proteome</keyword>
<feature type="compositionally biased region" description="Low complexity" evidence="3">
    <location>
        <begin position="396"/>
        <end position="405"/>
    </location>
</feature>
<dbReference type="GO" id="GO:0004568">
    <property type="term" value="F:chitinase activity"/>
    <property type="evidence" value="ECO:0007669"/>
    <property type="project" value="TreeGrafter"/>
</dbReference>
<dbReference type="PANTHER" id="PTHR11177">
    <property type="entry name" value="CHITINASE"/>
    <property type="match status" value="1"/>
</dbReference>
<dbReference type="Pfam" id="PF00704">
    <property type="entry name" value="Glyco_hydro_18"/>
    <property type="match status" value="2"/>
</dbReference>
<evidence type="ECO:0000256" key="1">
    <source>
        <dbReference type="ARBA" id="ARBA00022729"/>
    </source>
</evidence>